<evidence type="ECO:0000313" key="2">
    <source>
        <dbReference type="EMBL" id="GGY78706.1"/>
    </source>
</evidence>
<dbReference type="RefSeq" id="WP_189577366.1">
    <property type="nucleotide sequence ID" value="NZ_BMXV01000006.1"/>
</dbReference>
<feature type="transmembrane region" description="Helical" evidence="1">
    <location>
        <begin position="12"/>
        <end position="35"/>
    </location>
</feature>
<dbReference type="EMBL" id="BMXV01000006">
    <property type="protein sequence ID" value="GGY78706.1"/>
    <property type="molecule type" value="Genomic_DNA"/>
</dbReference>
<reference evidence="3" key="1">
    <citation type="journal article" date="2019" name="Int. J. Syst. Evol. Microbiol.">
        <title>The Global Catalogue of Microorganisms (GCM) 10K type strain sequencing project: providing services to taxonomists for standard genome sequencing and annotation.</title>
        <authorList>
            <consortium name="The Broad Institute Genomics Platform"/>
            <consortium name="The Broad Institute Genome Sequencing Center for Infectious Disease"/>
            <person name="Wu L."/>
            <person name="Ma J."/>
        </authorList>
    </citation>
    <scope>NUCLEOTIDE SEQUENCE [LARGE SCALE GENOMIC DNA]</scope>
    <source>
        <strain evidence="3">KCTC 22280</strain>
    </source>
</reference>
<accession>A0ABQ3B569</accession>
<keyword evidence="1" id="KW-0472">Membrane</keyword>
<evidence type="ECO:0000313" key="3">
    <source>
        <dbReference type="Proteomes" id="UP000601597"/>
    </source>
</evidence>
<keyword evidence="1" id="KW-1133">Transmembrane helix</keyword>
<protein>
    <submittedName>
        <fullName evidence="2">Uncharacterized protein</fullName>
    </submittedName>
</protein>
<proteinExistence type="predicted"/>
<organism evidence="2 3">
    <name type="scientific">Marinobacter zhanjiangensis</name>
    <dbReference type="NCBI Taxonomy" id="578215"/>
    <lineage>
        <taxon>Bacteria</taxon>
        <taxon>Pseudomonadati</taxon>
        <taxon>Pseudomonadota</taxon>
        <taxon>Gammaproteobacteria</taxon>
        <taxon>Pseudomonadales</taxon>
        <taxon>Marinobacteraceae</taxon>
        <taxon>Marinobacter</taxon>
    </lineage>
</organism>
<evidence type="ECO:0000256" key="1">
    <source>
        <dbReference type="SAM" id="Phobius"/>
    </source>
</evidence>
<name>A0ABQ3B569_9GAMM</name>
<comment type="caution">
    <text evidence="2">The sequence shown here is derived from an EMBL/GenBank/DDBJ whole genome shotgun (WGS) entry which is preliminary data.</text>
</comment>
<keyword evidence="3" id="KW-1185">Reference proteome</keyword>
<keyword evidence="1" id="KW-0812">Transmembrane</keyword>
<sequence length="214" mass="24846">MLDWISQNNTLVNALTSIGTLFVWVFYAQLLYMGFSRQRRPRMLINKGVGHEYIDSPCLVCNMSQEAVFVFFIVIRLKTSKGVFTAPMTDISSDSPMDDKPGLRERTRQGPLASGQCLQLTSFREMISTILRREGVETDNGYPCDPDIRLEWLEVHVISTYGSDDKAFGAVRRFRVHADTDTHDVQLQPTSLDTTRRKSWRYRRLARRWLREFQ</sequence>
<dbReference type="Proteomes" id="UP000601597">
    <property type="component" value="Unassembled WGS sequence"/>
</dbReference>
<gene>
    <name evidence="2" type="ORF">GCM10007071_27620</name>
</gene>